<accession>A0ABU9LQA7</accession>
<proteinExistence type="predicted"/>
<reference evidence="1 2" key="1">
    <citation type="submission" date="2024-04" db="EMBL/GenBank/DDBJ databases">
        <authorList>
            <person name="Wu Y.S."/>
            <person name="Zhang L."/>
        </authorList>
    </citation>
    <scope>NUCLEOTIDE SEQUENCE [LARGE SCALE GENOMIC DNA]</scope>
    <source>
        <strain evidence="1 2">KG-01</strain>
    </source>
</reference>
<dbReference type="EMBL" id="JBCEWA010000011">
    <property type="protein sequence ID" value="MEL5989318.1"/>
    <property type="molecule type" value="Genomic_DNA"/>
</dbReference>
<evidence type="ECO:0000313" key="1">
    <source>
        <dbReference type="EMBL" id="MEL5989318.1"/>
    </source>
</evidence>
<dbReference type="SUPFAM" id="SSF52833">
    <property type="entry name" value="Thioredoxin-like"/>
    <property type="match status" value="1"/>
</dbReference>
<name>A0ABU9LQA7_9BACL</name>
<dbReference type="Proteomes" id="UP001398420">
    <property type="component" value="Unassembled WGS sequence"/>
</dbReference>
<dbReference type="RefSeq" id="WP_068453943.1">
    <property type="nucleotide sequence ID" value="NZ_BJOB01000026.1"/>
</dbReference>
<organism evidence="1 2">
    <name type="scientific">Kurthia gibsonii</name>
    <dbReference type="NCBI Taxonomy" id="33946"/>
    <lineage>
        <taxon>Bacteria</taxon>
        <taxon>Bacillati</taxon>
        <taxon>Bacillota</taxon>
        <taxon>Bacilli</taxon>
        <taxon>Bacillales</taxon>
        <taxon>Caryophanaceae</taxon>
        <taxon>Kurthia</taxon>
    </lineage>
</organism>
<dbReference type="InterPro" id="IPR036249">
    <property type="entry name" value="Thioredoxin-like_sf"/>
</dbReference>
<dbReference type="Gene3D" id="3.40.30.10">
    <property type="entry name" value="Glutaredoxin"/>
    <property type="match status" value="1"/>
</dbReference>
<comment type="caution">
    <text evidence="1">The sequence shown here is derived from an EMBL/GenBank/DDBJ whole genome shotgun (WGS) entry which is preliminary data.</text>
</comment>
<sequence length="124" mass="13957">MTTWNLNGVQSHVLICNGSSCMRKEGEEITQKIRAEITARNLDEQIHTSRTRCNGRCKDACVVVHYPKGDWYSITSEEEATRFVAQLAGEQKTVVPRITFENGAFVRNEDTPAIKGISKVKEEV</sequence>
<dbReference type="GeneID" id="97821698"/>
<dbReference type="CDD" id="cd02980">
    <property type="entry name" value="TRX_Fd_family"/>
    <property type="match status" value="1"/>
</dbReference>
<protein>
    <submittedName>
        <fullName evidence="1">(2Fe-2S) ferredoxin domain-containing protein</fullName>
    </submittedName>
</protein>
<keyword evidence="2" id="KW-1185">Reference proteome</keyword>
<gene>
    <name evidence="1" type="ORF">AAF454_12975</name>
</gene>
<evidence type="ECO:0000313" key="2">
    <source>
        <dbReference type="Proteomes" id="UP001398420"/>
    </source>
</evidence>